<protein>
    <recommendedName>
        <fullName evidence="1">Virulence factor domain-containing protein</fullName>
    </recommendedName>
</protein>
<keyword evidence="3" id="KW-1185">Reference proteome</keyword>
<dbReference type="Pfam" id="PF13769">
    <property type="entry name" value="Virulence_fact"/>
    <property type="match status" value="1"/>
</dbReference>
<gene>
    <name evidence="2" type="ORF">FHR98_000661</name>
</gene>
<feature type="domain" description="Virulence factor" evidence="1">
    <location>
        <begin position="7"/>
        <end position="92"/>
    </location>
</feature>
<organism evidence="2 3">
    <name type="scientific">Limibacillus halophilus</name>
    <dbReference type="NCBI Taxonomy" id="1579333"/>
    <lineage>
        <taxon>Bacteria</taxon>
        <taxon>Pseudomonadati</taxon>
        <taxon>Pseudomonadota</taxon>
        <taxon>Alphaproteobacteria</taxon>
        <taxon>Rhodospirillales</taxon>
        <taxon>Rhodovibrionaceae</taxon>
        <taxon>Limibacillus</taxon>
    </lineage>
</organism>
<dbReference type="RefSeq" id="WP_183415220.1">
    <property type="nucleotide sequence ID" value="NZ_JACHXA010000002.1"/>
</dbReference>
<sequence>MAQLTIVYWRDIPAQVIVKAGRNNAKRQLDERFEKAIDRAAMRAKLRDSDSYLAEWRRGAAIPCGDDLEAEADACAARLEADYPDERLKMLVNQGGLETPEV</sequence>
<name>A0A839SR15_9PROT</name>
<dbReference type="Proteomes" id="UP000581135">
    <property type="component" value="Unassembled WGS sequence"/>
</dbReference>
<evidence type="ECO:0000313" key="3">
    <source>
        <dbReference type="Proteomes" id="UP000581135"/>
    </source>
</evidence>
<accession>A0A839SR15</accession>
<comment type="caution">
    <text evidence="2">The sequence shown here is derived from an EMBL/GenBank/DDBJ whole genome shotgun (WGS) entry which is preliminary data.</text>
</comment>
<evidence type="ECO:0000313" key="2">
    <source>
        <dbReference type="EMBL" id="MBB3064389.1"/>
    </source>
</evidence>
<reference evidence="2 3" key="1">
    <citation type="submission" date="2020-08" db="EMBL/GenBank/DDBJ databases">
        <title>Genomic Encyclopedia of Type Strains, Phase III (KMG-III): the genomes of soil and plant-associated and newly described type strains.</title>
        <authorList>
            <person name="Whitman W."/>
        </authorList>
    </citation>
    <scope>NUCLEOTIDE SEQUENCE [LARGE SCALE GENOMIC DNA]</scope>
    <source>
        <strain evidence="2 3">CECT 8803</strain>
    </source>
</reference>
<proteinExistence type="predicted"/>
<dbReference type="InterPro" id="IPR025989">
    <property type="entry name" value="Virulence_F_dom"/>
</dbReference>
<evidence type="ECO:0000259" key="1">
    <source>
        <dbReference type="Pfam" id="PF13769"/>
    </source>
</evidence>
<dbReference type="AlphaFoldDB" id="A0A839SR15"/>
<dbReference type="EMBL" id="JACHXA010000002">
    <property type="protein sequence ID" value="MBB3064389.1"/>
    <property type="molecule type" value="Genomic_DNA"/>
</dbReference>